<sequence length="285" mass="33347">MKLKEIEIIGKLEQENSSLKEKLAQLEKIGTTDSVYIFIDNSNVYVQGKKEIAWREPVKENLVQIDYGKLVETVQDGRHMGAVPIVVGSRPPPEDTLWKYLRKELGYNVFTYNRNFLNREKEVDSEVSIRVCNTIAKYVPGTVILIAGDGDYGPVMREALDSDWTIEVWFWTEGLLKRLKKMDVGHPEYKEAFALRTIIINLDVYYKKFMFARGYNNNAGMKYLQIFTDLVKDSDIMECYIAMDLFGWWYRPDPNTLKLYVRTYHQWEEIKNLITHKYPNAKEVG</sequence>
<evidence type="ECO:0000313" key="2">
    <source>
        <dbReference type="EMBL" id="CAI2195498.1"/>
    </source>
</evidence>
<accession>A0A9W4X511</accession>
<keyword evidence="3" id="KW-1185">Reference proteome</keyword>
<reference evidence="2" key="1">
    <citation type="submission" date="2022-08" db="EMBL/GenBank/DDBJ databases">
        <authorList>
            <person name="Kallberg Y."/>
            <person name="Tangrot J."/>
            <person name="Rosling A."/>
        </authorList>
    </citation>
    <scope>NUCLEOTIDE SEQUENCE</scope>
    <source>
        <strain evidence="2">Wild A</strain>
    </source>
</reference>
<dbReference type="OrthoDB" id="2376833at2759"/>
<dbReference type="AlphaFoldDB" id="A0A9W4X511"/>
<dbReference type="Proteomes" id="UP001153678">
    <property type="component" value="Unassembled WGS sequence"/>
</dbReference>
<protein>
    <submittedName>
        <fullName evidence="2">4860_t:CDS:1</fullName>
    </submittedName>
</protein>
<gene>
    <name evidence="2" type="ORF">FWILDA_LOCUS17106</name>
</gene>
<dbReference type="GO" id="GO:0004540">
    <property type="term" value="F:RNA nuclease activity"/>
    <property type="evidence" value="ECO:0007669"/>
    <property type="project" value="InterPro"/>
</dbReference>
<evidence type="ECO:0000259" key="1">
    <source>
        <dbReference type="Pfam" id="PF01936"/>
    </source>
</evidence>
<dbReference type="Pfam" id="PF01936">
    <property type="entry name" value="NYN"/>
    <property type="match status" value="1"/>
</dbReference>
<evidence type="ECO:0000313" key="3">
    <source>
        <dbReference type="Proteomes" id="UP001153678"/>
    </source>
</evidence>
<dbReference type="Gene3D" id="3.40.50.1010">
    <property type="entry name" value="5'-nuclease"/>
    <property type="match status" value="1"/>
</dbReference>
<dbReference type="InterPro" id="IPR021139">
    <property type="entry name" value="NYN"/>
</dbReference>
<name>A0A9W4X511_9GLOM</name>
<organism evidence="2 3">
    <name type="scientific">Funneliformis geosporum</name>
    <dbReference type="NCBI Taxonomy" id="1117311"/>
    <lineage>
        <taxon>Eukaryota</taxon>
        <taxon>Fungi</taxon>
        <taxon>Fungi incertae sedis</taxon>
        <taxon>Mucoromycota</taxon>
        <taxon>Glomeromycotina</taxon>
        <taxon>Glomeromycetes</taxon>
        <taxon>Glomerales</taxon>
        <taxon>Glomeraceae</taxon>
        <taxon>Funneliformis</taxon>
    </lineage>
</organism>
<comment type="caution">
    <text evidence="2">The sequence shown here is derived from an EMBL/GenBank/DDBJ whole genome shotgun (WGS) entry which is preliminary data.</text>
</comment>
<feature type="non-terminal residue" evidence="2">
    <location>
        <position position="285"/>
    </location>
</feature>
<proteinExistence type="predicted"/>
<feature type="domain" description="NYN" evidence="1">
    <location>
        <begin position="35"/>
        <end position="170"/>
    </location>
</feature>
<dbReference type="EMBL" id="CAMKVN010012524">
    <property type="protein sequence ID" value="CAI2195498.1"/>
    <property type="molecule type" value="Genomic_DNA"/>
</dbReference>